<dbReference type="PANTHER" id="PTHR32060:SF30">
    <property type="entry name" value="CARBOXY-TERMINAL PROCESSING PROTEASE CTPA"/>
    <property type="match status" value="1"/>
</dbReference>
<dbReference type="GO" id="GO:0008236">
    <property type="term" value="F:serine-type peptidase activity"/>
    <property type="evidence" value="ECO:0007669"/>
    <property type="project" value="InterPro"/>
</dbReference>
<accession>A0A6I4YE98</accession>
<feature type="domain" description="Tail specific protease" evidence="1">
    <location>
        <begin position="174"/>
        <end position="430"/>
    </location>
</feature>
<evidence type="ECO:0000313" key="2">
    <source>
        <dbReference type="EMBL" id="MXV18740.1"/>
    </source>
</evidence>
<dbReference type="GO" id="GO:0007165">
    <property type="term" value="P:signal transduction"/>
    <property type="evidence" value="ECO:0007669"/>
    <property type="project" value="TreeGrafter"/>
</dbReference>
<gene>
    <name evidence="2" type="ORF">GLX28_03695</name>
</gene>
<dbReference type="SMART" id="SM00245">
    <property type="entry name" value="TSPc"/>
    <property type="match status" value="1"/>
</dbReference>
<dbReference type="InterPro" id="IPR005151">
    <property type="entry name" value="Tail-specific_protease"/>
</dbReference>
<dbReference type="GO" id="GO:0006508">
    <property type="term" value="P:proteolysis"/>
    <property type="evidence" value="ECO:0007669"/>
    <property type="project" value="InterPro"/>
</dbReference>
<dbReference type="GO" id="GO:0030288">
    <property type="term" value="C:outer membrane-bounded periplasmic space"/>
    <property type="evidence" value="ECO:0007669"/>
    <property type="project" value="TreeGrafter"/>
</dbReference>
<proteinExistence type="predicted"/>
<comment type="caution">
    <text evidence="2">The sequence shown here is derived from an EMBL/GenBank/DDBJ whole genome shotgun (WGS) entry which is preliminary data.</text>
</comment>
<dbReference type="AlphaFoldDB" id="A0A6I4YE98"/>
<evidence type="ECO:0000313" key="3">
    <source>
        <dbReference type="Proteomes" id="UP000430519"/>
    </source>
</evidence>
<dbReference type="InterPro" id="IPR029045">
    <property type="entry name" value="ClpP/crotonase-like_dom_sf"/>
</dbReference>
<name>A0A6I4YE98_9DEIO</name>
<dbReference type="Proteomes" id="UP000430519">
    <property type="component" value="Unassembled WGS sequence"/>
</dbReference>
<dbReference type="EMBL" id="WVHK01000008">
    <property type="protein sequence ID" value="MXV18740.1"/>
    <property type="molecule type" value="Genomic_DNA"/>
</dbReference>
<dbReference type="RefSeq" id="WP_160976859.1">
    <property type="nucleotide sequence ID" value="NZ_WVHK01000008.1"/>
</dbReference>
<dbReference type="PANTHER" id="PTHR32060">
    <property type="entry name" value="TAIL-SPECIFIC PROTEASE"/>
    <property type="match status" value="1"/>
</dbReference>
<dbReference type="GO" id="GO:0004175">
    <property type="term" value="F:endopeptidase activity"/>
    <property type="evidence" value="ECO:0007669"/>
    <property type="project" value="TreeGrafter"/>
</dbReference>
<dbReference type="Pfam" id="PF03572">
    <property type="entry name" value="Peptidase_S41"/>
    <property type="match status" value="1"/>
</dbReference>
<dbReference type="Gene3D" id="3.90.226.10">
    <property type="entry name" value="2-enoyl-CoA Hydratase, Chain A, domain 1"/>
    <property type="match status" value="1"/>
</dbReference>
<sequence>MPLPLSCRSITADWIDRAAAERDAQAFQTLLEDHYAYLHASGFGQELPGLLADALRGAPERQDRGEWAQALQGVLSRSVDGHARVREFRPLPGAILALMHVSGDRVVAVRPDRSGFLLPDFPFLTAIDGLGVEAWLAQVGTLVAGSGASWRRERTVSGLHLIQQSRRRLGRPETDTATLTLSDGTGSREVQVPVVPERPEYGVWPAPQSRWIGDVGYLRLPAMTPRAAPEIARWLPEFGPARGLIVDVRGNPGGMRDVFLPLLRALLPCEAGPRVVNVAASRQLDAEGAERLAGRHLHPVDGAHWTDAERAAVAETMSTFRPTWTPPAGSFSGWYAQVVHPAAPDEPRVTCPVVVLTDGQCFSATDIFLSGVQGLPGVTLLGETSGGGSGSPRVHALPSGLQFRAASMASFRPSGELIEGHGSVVDVRVPAAPESFLAGGVDNVVQAALTRLQN</sequence>
<protein>
    <recommendedName>
        <fullName evidence="1">Tail specific protease domain-containing protein</fullName>
    </recommendedName>
</protein>
<organism evidence="2 3">
    <name type="scientific">Deinococcus xianganensis</name>
    <dbReference type="NCBI Taxonomy" id="1507289"/>
    <lineage>
        <taxon>Bacteria</taxon>
        <taxon>Thermotogati</taxon>
        <taxon>Deinococcota</taxon>
        <taxon>Deinococci</taxon>
        <taxon>Deinococcales</taxon>
        <taxon>Deinococcaceae</taxon>
        <taxon>Deinococcus</taxon>
    </lineage>
</organism>
<reference evidence="2 3" key="1">
    <citation type="submission" date="2019-11" db="EMBL/GenBank/DDBJ databases">
        <title>Genome sequence of Deinococcus xianganensis Y35, AI-2 producing algicidal bacterium, isolated from lake water.</title>
        <authorList>
            <person name="Li Y."/>
        </authorList>
    </citation>
    <scope>NUCLEOTIDE SEQUENCE [LARGE SCALE GENOMIC DNA]</scope>
    <source>
        <strain evidence="2 3">Y35</strain>
    </source>
</reference>
<keyword evidence="3" id="KW-1185">Reference proteome</keyword>
<dbReference type="SUPFAM" id="SSF52096">
    <property type="entry name" value="ClpP/crotonase"/>
    <property type="match status" value="1"/>
</dbReference>
<evidence type="ECO:0000259" key="1">
    <source>
        <dbReference type="SMART" id="SM00245"/>
    </source>
</evidence>